<dbReference type="GeneID" id="5544781"/>
<organism evidence="3">
    <name type="scientific">Vanderwaltozyma polyspora (strain ATCC 22028 / DSM 70294 / BCRC 21397 / CBS 2163 / NBRC 10782 / NRRL Y-8283 / UCD 57-17)</name>
    <name type="common">Kluyveromyces polysporus</name>
    <dbReference type="NCBI Taxonomy" id="436907"/>
    <lineage>
        <taxon>Eukaryota</taxon>
        <taxon>Fungi</taxon>
        <taxon>Dikarya</taxon>
        <taxon>Ascomycota</taxon>
        <taxon>Saccharomycotina</taxon>
        <taxon>Saccharomycetes</taxon>
        <taxon>Saccharomycetales</taxon>
        <taxon>Saccharomycetaceae</taxon>
        <taxon>Vanderwaltozyma</taxon>
    </lineage>
</organism>
<dbReference type="EMBL" id="DS480421">
    <property type="protein sequence ID" value="EDO16618.1"/>
    <property type="molecule type" value="Genomic_DNA"/>
</dbReference>
<dbReference type="AlphaFoldDB" id="A7TMC4"/>
<dbReference type="RefSeq" id="XP_001644476.1">
    <property type="nucleotide sequence ID" value="XM_001644426.1"/>
</dbReference>
<dbReference type="KEGG" id="vpo:Kpol_520p41"/>
<evidence type="ECO:0000313" key="3">
    <source>
        <dbReference type="Proteomes" id="UP000000267"/>
    </source>
</evidence>
<protein>
    <recommendedName>
        <fullName evidence="4">Damage-regulated import facilitator 1</fullName>
    </recommendedName>
</protein>
<accession>A7TMC4</accession>
<feature type="compositionally biased region" description="Low complexity" evidence="1">
    <location>
        <begin position="71"/>
        <end position="87"/>
    </location>
</feature>
<feature type="compositionally biased region" description="Polar residues" evidence="1">
    <location>
        <begin position="11"/>
        <end position="24"/>
    </location>
</feature>
<dbReference type="InParanoid" id="A7TMC4"/>
<name>A7TMC4_VANPO</name>
<dbReference type="OMA" id="VMSAGMR"/>
<dbReference type="OrthoDB" id="4072855at2759"/>
<keyword evidence="3" id="KW-1185">Reference proteome</keyword>
<proteinExistence type="predicted"/>
<dbReference type="HOGENOM" id="CLU_2322129_0_0_1"/>
<feature type="region of interest" description="Disordered" evidence="1">
    <location>
        <begin position="67"/>
        <end position="99"/>
    </location>
</feature>
<evidence type="ECO:0008006" key="4">
    <source>
        <dbReference type="Google" id="ProtNLM"/>
    </source>
</evidence>
<evidence type="ECO:0000313" key="2">
    <source>
        <dbReference type="EMBL" id="EDO16618.1"/>
    </source>
</evidence>
<reference evidence="2 3" key="1">
    <citation type="journal article" date="2007" name="Proc. Natl. Acad. Sci. U.S.A.">
        <title>Independent sorting-out of thousands of duplicated gene pairs in two yeast species descended from a whole-genome duplication.</title>
        <authorList>
            <person name="Scannell D.R."/>
            <person name="Frank A.C."/>
            <person name="Conant G.C."/>
            <person name="Byrne K.P."/>
            <person name="Woolfit M."/>
            <person name="Wolfe K.H."/>
        </authorList>
    </citation>
    <scope>NUCLEOTIDE SEQUENCE [LARGE SCALE GENOMIC DNA]</scope>
    <source>
        <strain evidence="3">ATCC 22028 / DSM 70294 / BCRC 21397 / CBS 2163 / NBRC 10782 / NRRL Y-8283 / UCD 57-17</strain>
    </source>
</reference>
<dbReference type="eggNOG" id="ENOG502SZF7">
    <property type="taxonomic scope" value="Eukaryota"/>
</dbReference>
<evidence type="ECO:0000256" key="1">
    <source>
        <dbReference type="SAM" id="MobiDB-lite"/>
    </source>
</evidence>
<feature type="region of interest" description="Disordered" evidence="1">
    <location>
        <begin position="1"/>
        <end position="24"/>
    </location>
</feature>
<gene>
    <name evidence="2" type="ORF">Kpol_520p41</name>
</gene>
<dbReference type="Proteomes" id="UP000000267">
    <property type="component" value="Unassembled WGS sequence"/>
</dbReference>
<sequence length="99" mass="11172">MESTPPKKVQLSPQSASTPQFSSYHDQLSNLGMRIRASVDLNYQPGAYNRSKIPENLQNPQAMLVNQRTTSSNLDSMFNSSSSSSQQKRSRRDDDDEDF</sequence>